<protein>
    <submittedName>
        <fullName evidence="5">GntR family transcriptional regulator/GntR family transcriptional regulator, frlABCD operon transcriptional regulator</fullName>
    </submittedName>
</protein>
<evidence type="ECO:0000256" key="2">
    <source>
        <dbReference type="ARBA" id="ARBA00023125"/>
    </source>
</evidence>
<evidence type="ECO:0000313" key="6">
    <source>
        <dbReference type="Proteomes" id="UP000199135"/>
    </source>
</evidence>
<dbReference type="Gene3D" id="1.10.10.10">
    <property type="entry name" value="Winged helix-like DNA-binding domain superfamily/Winged helix DNA-binding domain"/>
    <property type="match status" value="1"/>
</dbReference>
<dbReference type="InterPro" id="IPR036390">
    <property type="entry name" value="WH_DNA-bd_sf"/>
</dbReference>
<accession>A0A1H6JW87</accession>
<gene>
    <name evidence="5" type="ORF">SAMN05216447_11129</name>
</gene>
<dbReference type="EMBL" id="FNWT01000011">
    <property type="protein sequence ID" value="SEH66865.1"/>
    <property type="molecule type" value="Genomic_DNA"/>
</dbReference>
<dbReference type="InterPro" id="IPR036388">
    <property type="entry name" value="WH-like_DNA-bd_sf"/>
</dbReference>
<keyword evidence="1" id="KW-0805">Transcription regulation</keyword>
<feature type="domain" description="HTH gntR-type" evidence="4">
    <location>
        <begin position="9"/>
        <end position="62"/>
    </location>
</feature>
<reference evidence="5 6" key="1">
    <citation type="submission" date="2016-10" db="EMBL/GenBank/DDBJ databases">
        <authorList>
            <person name="Varghese N."/>
            <person name="Submissions S."/>
        </authorList>
    </citation>
    <scope>NUCLEOTIDE SEQUENCE [LARGE SCALE GENOMIC DNA]</scope>
    <source>
        <strain evidence="5 6">WCP15</strain>
    </source>
</reference>
<dbReference type="PANTHER" id="PTHR44846">
    <property type="entry name" value="MANNOSYL-D-GLYCERATE TRANSPORT/METABOLISM SYSTEM REPRESSOR MNGR-RELATED"/>
    <property type="match status" value="1"/>
</dbReference>
<keyword evidence="6" id="KW-1185">Reference proteome</keyword>
<name>A0A1H6JW87_9ACTN</name>
<evidence type="ECO:0000256" key="1">
    <source>
        <dbReference type="ARBA" id="ARBA00023015"/>
    </source>
</evidence>
<dbReference type="SUPFAM" id="SSF46785">
    <property type="entry name" value="Winged helix' DNA-binding domain"/>
    <property type="match status" value="1"/>
</dbReference>
<dbReference type="InterPro" id="IPR050679">
    <property type="entry name" value="Bact_HTH_transcr_reg"/>
</dbReference>
<keyword evidence="2" id="KW-0238">DNA-binding</keyword>
<dbReference type="PRINTS" id="PR00035">
    <property type="entry name" value="HTHGNTR"/>
</dbReference>
<dbReference type="Proteomes" id="UP000199135">
    <property type="component" value="Unassembled WGS sequence"/>
</dbReference>
<dbReference type="SMART" id="SM00345">
    <property type="entry name" value="HTH_GNTR"/>
    <property type="match status" value="1"/>
</dbReference>
<dbReference type="PROSITE" id="PS50949">
    <property type="entry name" value="HTH_GNTR"/>
    <property type="match status" value="1"/>
</dbReference>
<keyword evidence="3" id="KW-0804">Transcription</keyword>
<sequence length="62" mass="6973">MRLVEASLTPLYQQVMDSIKDDVDSGKYQTGQRIPSEGELSQIYSVSRITVRRAVSELVDRG</sequence>
<evidence type="ECO:0000259" key="4">
    <source>
        <dbReference type="PROSITE" id="PS50949"/>
    </source>
</evidence>
<evidence type="ECO:0000256" key="3">
    <source>
        <dbReference type="ARBA" id="ARBA00023163"/>
    </source>
</evidence>
<dbReference type="CDD" id="cd07377">
    <property type="entry name" value="WHTH_GntR"/>
    <property type="match status" value="1"/>
</dbReference>
<dbReference type="Pfam" id="PF00392">
    <property type="entry name" value="GntR"/>
    <property type="match status" value="1"/>
</dbReference>
<proteinExistence type="predicted"/>
<organism evidence="5 6">
    <name type="scientific">Parafannyhessea umbonata</name>
    <dbReference type="NCBI Taxonomy" id="604330"/>
    <lineage>
        <taxon>Bacteria</taxon>
        <taxon>Bacillati</taxon>
        <taxon>Actinomycetota</taxon>
        <taxon>Coriobacteriia</taxon>
        <taxon>Coriobacteriales</taxon>
        <taxon>Atopobiaceae</taxon>
        <taxon>Parafannyhessea</taxon>
    </lineage>
</organism>
<dbReference type="InterPro" id="IPR000524">
    <property type="entry name" value="Tscrpt_reg_HTH_GntR"/>
</dbReference>
<dbReference type="PANTHER" id="PTHR44846:SF1">
    <property type="entry name" value="MANNOSYL-D-GLYCERATE TRANSPORT_METABOLISM SYSTEM REPRESSOR MNGR-RELATED"/>
    <property type="match status" value="1"/>
</dbReference>
<comment type="caution">
    <text evidence="5">The sequence shown here is derived from an EMBL/GenBank/DDBJ whole genome shotgun (WGS) entry which is preliminary data.</text>
</comment>
<evidence type="ECO:0000313" key="5">
    <source>
        <dbReference type="EMBL" id="SEH66865.1"/>
    </source>
</evidence>